<keyword evidence="3" id="KW-1185">Reference proteome</keyword>
<keyword evidence="1" id="KW-1133">Transmembrane helix</keyword>
<dbReference type="Proteomes" id="UP000276133">
    <property type="component" value="Unassembled WGS sequence"/>
</dbReference>
<dbReference type="AlphaFoldDB" id="A0A3M7QTI0"/>
<feature type="transmembrane region" description="Helical" evidence="1">
    <location>
        <begin position="14"/>
        <end position="36"/>
    </location>
</feature>
<protein>
    <submittedName>
        <fullName evidence="2">Uncharacterized protein</fullName>
    </submittedName>
</protein>
<evidence type="ECO:0000313" key="2">
    <source>
        <dbReference type="EMBL" id="RNA14737.1"/>
    </source>
</evidence>
<keyword evidence="1" id="KW-0812">Transmembrane</keyword>
<accession>A0A3M7QTI0</accession>
<organism evidence="2 3">
    <name type="scientific">Brachionus plicatilis</name>
    <name type="common">Marine rotifer</name>
    <name type="synonym">Brachionus muelleri</name>
    <dbReference type="NCBI Taxonomy" id="10195"/>
    <lineage>
        <taxon>Eukaryota</taxon>
        <taxon>Metazoa</taxon>
        <taxon>Spiralia</taxon>
        <taxon>Gnathifera</taxon>
        <taxon>Rotifera</taxon>
        <taxon>Eurotatoria</taxon>
        <taxon>Monogononta</taxon>
        <taxon>Pseudotrocha</taxon>
        <taxon>Ploima</taxon>
        <taxon>Brachionidae</taxon>
        <taxon>Brachionus</taxon>
    </lineage>
</organism>
<dbReference type="EMBL" id="REGN01005118">
    <property type="protein sequence ID" value="RNA14737.1"/>
    <property type="molecule type" value="Genomic_DNA"/>
</dbReference>
<sequence>MRHLFKLKEIDPEFLVFALIFIKLMASFFCLLYDIFYKNITKIGTLFLIKKCRKHQNMTCRKFGLKIKSRIDCRRNKRLKNQEYRSHNQVPNAIVNLSRISEVHDQILIKRKLYEFLCESQFGNLNVDFKILEKSIKNQLEKKNNFIIFINTLMNYVLII</sequence>
<evidence type="ECO:0000313" key="3">
    <source>
        <dbReference type="Proteomes" id="UP000276133"/>
    </source>
</evidence>
<proteinExistence type="predicted"/>
<gene>
    <name evidence="2" type="ORF">BpHYR1_026528</name>
</gene>
<keyword evidence="1" id="KW-0472">Membrane</keyword>
<name>A0A3M7QTI0_BRAPC</name>
<evidence type="ECO:0000256" key="1">
    <source>
        <dbReference type="SAM" id="Phobius"/>
    </source>
</evidence>
<reference evidence="2 3" key="1">
    <citation type="journal article" date="2018" name="Sci. Rep.">
        <title>Genomic signatures of local adaptation to the degree of environmental predictability in rotifers.</title>
        <authorList>
            <person name="Franch-Gras L."/>
            <person name="Hahn C."/>
            <person name="Garcia-Roger E.M."/>
            <person name="Carmona M.J."/>
            <person name="Serra M."/>
            <person name="Gomez A."/>
        </authorList>
    </citation>
    <scope>NUCLEOTIDE SEQUENCE [LARGE SCALE GENOMIC DNA]</scope>
    <source>
        <strain evidence="2">HYR1</strain>
    </source>
</reference>
<comment type="caution">
    <text evidence="2">The sequence shown here is derived from an EMBL/GenBank/DDBJ whole genome shotgun (WGS) entry which is preliminary data.</text>
</comment>